<dbReference type="Proteomes" id="UP001620626">
    <property type="component" value="Unassembled WGS sequence"/>
</dbReference>
<accession>A0ABD2KQ46</accession>
<keyword evidence="1" id="KW-0472">Membrane</keyword>
<comment type="caution">
    <text evidence="2">The sequence shown here is derived from an EMBL/GenBank/DDBJ whole genome shotgun (WGS) entry which is preliminary data.</text>
</comment>
<keyword evidence="1" id="KW-0812">Transmembrane</keyword>
<reference evidence="2 3" key="1">
    <citation type="submission" date="2024-10" db="EMBL/GenBank/DDBJ databases">
        <authorList>
            <person name="Kim D."/>
        </authorList>
    </citation>
    <scope>NUCLEOTIDE SEQUENCE [LARGE SCALE GENOMIC DNA]</scope>
    <source>
        <strain evidence="2">BH-2024</strain>
    </source>
</reference>
<dbReference type="AlphaFoldDB" id="A0ABD2KQ46"/>
<evidence type="ECO:0000256" key="1">
    <source>
        <dbReference type="SAM" id="Phobius"/>
    </source>
</evidence>
<organism evidence="2 3">
    <name type="scientific">Heterodera trifolii</name>
    <dbReference type="NCBI Taxonomy" id="157864"/>
    <lineage>
        <taxon>Eukaryota</taxon>
        <taxon>Metazoa</taxon>
        <taxon>Ecdysozoa</taxon>
        <taxon>Nematoda</taxon>
        <taxon>Chromadorea</taxon>
        <taxon>Rhabditida</taxon>
        <taxon>Tylenchina</taxon>
        <taxon>Tylenchomorpha</taxon>
        <taxon>Tylenchoidea</taxon>
        <taxon>Heteroderidae</taxon>
        <taxon>Heteroderinae</taxon>
        <taxon>Heterodera</taxon>
    </lineage>
</organism>
<keyword evidence="3" id="KW-1185">Reference proteome</keyword>
<dbReference type="EMBL" id="JBICBT010000692">
    <property type="protein sequence ID" value="KAL3105074.1"/>
    <property type="molecule type" value="Genomic_DNA"/>
</dbReference>
<evidence type="ECO:0000313" key="3">
    <source>
        <dbReference type="Proteomes" id="UP001620626"/>
    </source>
</evidence>
<name>A0ABD2KQ46_9BILA</name>
<feature type="transmembrane region" description="Helical" evidence="1">
    <location>
        <begin position="53"/>
        <end position="74"/>
    </location>
</feature>
<proteinExistence type="predicted"/>
<evidence type="ECO:0000313" key="2">
    <source>
        <dbReference type="EMBL" id="KAL3105074.1"/>
    </source>
</evidence>
<sequence length="220" mass="24967">MFISFKNHFLHHQLEQNAKFGIGCSGITIQNPTAKSKQQKIKKIYGTQNNNNIMPIVTLLSVLYVCSVVVQAACAMPMQMLVMYTPSNSYEGSDQLLFPLHRSDLHLFRQKPQEFLANALLSNTDVVYTRPMELLPSIDRSINNNNNNNNNPYTLMMKRISTPPIFDEEAIDGEALNARTEQKEEEQNLLRAGRNIEEVTAPKMYARHLGDLGGTMFRFG</sequence>
<protein>
    <submittedName>
        <fullName evidence="2">Uncharacterized protein</fullName>
    </submittedName>
</protein>
<keyword evidence="1" id="KW-1133">Transmembrane helix</keyword>
<gene>
    <name evidence="2" type="ORF">niasHT_029455</name>
</gene>